<accession>A0A7S2RCQ0</accession>
<feature type="chain" id="PRO_5030673146" evidence="1">
    <location>
        <begin position="30"/>
        <end position="237"/>
    </location>
</feature>
<dbReference type="EMBL" id="HBHI01011608">
    <property type="protein sequence ID" value="CAD9667372.1"/>
    <property type="molecule type" value="Transcribed_RNA"/>
</dbReference>
<dbReference type="AlphaFoldDB" id="A0A7S2RCQ0"/>
<feature type="signal peptide" evidence="1">
    <location>
        <begin position="1"/>
        <end position="29"/>
    </location>
</feature>
<protein>
    <submittedName>
        <fullName evidence="2">Uncharacterized protein</fullName>
    </submittedName>
</protein>
<organism evidence="2">
    <name type="scientific">Eucampia antarctica</name>
    <dbReference type="NCBI Taxonomy" id="49252"/>
    <lineage>
        <taxon>Eukaryota</taxon>
        <taxon>Sar</taxon>
        <taxon>Stramenopiles</taxon>
        <taxon>Ochrophyta</taxon>
        <taxon>Bacillariophyta</taxon>
        <taxon>Mediophyceae</taxon>
        <taxon>Biddulphiophycidae</taxon>
        <taxon>Hemiaulales</taxon>
        <taxon>Hemiaulaceae</taxon>
        <taxon>Eucampia</taxon>
    </lineage>
</organism>
<keyword evidence="1" id="KW-0732">Signal</keyword>
<name>A0A7S2RCQ0_9STRA</name>
<evidence type="ECO:0000313" key="2">
    <source>
        <dbReference type="EMBL" id="CAD9667372.1"/>
    </source>
</evidence>
<proteinExistence type="predicted"/>
<sequence>MMASRAAGIFELFYVSIILLIFCCNEVMAWQSSSSSSSNHRMVKTTSLPTFIIGTTGHHHPSDDPEILPSSRRQFLFQTTKMATTVATASVMLPHQACNAAAPGMTAESARGQWKQASTVLDDLLQNWSTEKWAEEVGGGDAIRRELGTQGITSPLYQIEKAFKALRDSEYVDDFIEFQETTEEFMDGLFRADSLAASSNNKTGSGKQTPPAVFIEQSRVEVVKMQSLAKKLNAMVK</sequence>
<gene>
    <name evidence="2" type="ORF">EANT1437_LOCUS5951</name>
</gene>
<reference evidence="2" key="1">
    <citation type="submission" date="2021-01" db="EMBL/GenBank/DDBJ databases">
        <authorList>
            <person name="Corre E."/>
            <person name="Pelletier E."/>
            <person name="Niang G."/>
            <person name="Scheremetjew M."/>
            <person name="Finn R."/>
            <person name="Kale V."/>
            <person name="Holt S."/>
            <person name="Cochrane G."/>
            <person name="Meng A."/>
            <person name="Brown T."/>
            <person name="Cohen L."/>
        </authorList>
    </citation>
    <scope>NUCLEOTIDE SEQUENCE</scope>
    <source>
        <strain evidence="2">CCMP1452</strain>
    </source>
</reference>
<evidence type="ECO:0000256" key="1">
    <source>
        <dbReference type="SAM" id="SignalP"/>
    </source>
</evidence>